<proteinExistence type="inferred from homology"/>
<evidence type="ECO:0000256" key="8">
    <source>
        <dbReference type="ARBA" id="ARBA00047838"/>
    </source>
</evidence>
<comment type="catalytic activity">
    <reaction evidence="8 10">
        <text>5-[(5-phospho-1-deoxy-D-ribulos-1-ylimino)methylamino]-1-(5-phospho-beta-D-ribosyl)imidazole-4-carboxamide + L-glutamine = D-erythro-1-(imidazol-4-yl)glycerol 3-phosphate + 5-amino-1-(5-phospho-beta-D-ribosyl)imidazole-4-carboxamide + L-glutamate + H(+)</text>
        <dbReference type="Rhea" id="RHEA:24793"/>
        <dbReference type="ChEBI" id="CHEBI:15378"/>
        <dbReference type="ChEBI" id="CHEBI:29985"/>
        <dbReference type="ChEBI" id="CHEBI:58278"/>
        <dbReference type="ChEBI" id="CHEBI:58359"/>
        <dbReference type="ChEBI" id="CHEBI:58475"/>
        <dbReference type="ChEBI" id="CHEBI:58525"/>
        <dbReference type="EC" id="4.3.2.10"/>
    </reaction>
</comment>
<evidence type="ECO:0000256" key="9">
    <source>
        <dbReference type="ARBA" id="ARBA00049534"/>
    </source>
</evidence>
<comment type="function">
    <text evidence="10">IGPS catalyzes the conversion of PRFAR and glutamine to IGP, AICAR and glutamate. The HisH subunit catalyzes the hydrolysis of glutamine to glutamate and ammonia as part of the synthesis of IGP and AICAR. The resulting ammonia molecule is channeled to the active site of HisF.</text>
</comment>
<feature type="domain" description="Glutamine amidotransferase" evidence="12">
    <location>
        <begin position="4"/>
        <end position="186"/>
    </location>
</feature>
<evidence type="ECO:0000256" key="2">
    <source>
        <dbReference type="ARBA" id="ARBA00011152"/>
    </source>
</evidence>
<evidence type="ECO:0000256" key="3">
    <source>
        <dbReference type="ARBA" id="ARBA00022605"/>
    </source>
</evidence>
<evidence type="ECO:0000256" key="10">
    <source>
        <dbReference type="HAMAP-Rule" id="MF_00278"/>
    </source>
</evidence>
<protein>
    <recommendedName>
        <fullName evidence="10">Imidazole glycerol phosphate synthase subunit HisH</fullName>
        <ecNumber evidence="10">4.3.2.10</ecNumber>
    </recommendedName>
    <alternativeName>
        <fullName evidence="10">IGP synthase glutaminase subunit</fullName>
        <ecNumber evidence="10">3.5.1.2</ecNumber>
    </alternativeName>
    <alternativeName>
        <fullName evidence="10">IGP synthase subunit HisH</fullName>
    </alternativeName>
    <alternativeName>
        <fullName evidence="10">ImGP synthase subunit HisH</fullName>
        <shortName evidence="10">IGPS subunit HisH</shortName>
    </alternativeName>
</protein>
<dbReference type="GO" id="GO:0000105">
    <property type="term" value="P:L-histidine biosynthetic process"/>
    <property type="evidence" value="ECO:0007669"/>
    <property type="project" value="UniProtKB-UniRule"/>
</dbReference>
<evidence type="ECO:0000313" key="13">
    <source>
        <dbReference type="EMBL" id="RHW31040.1"/>
    </source>
</evidence>
<dbReference type="AlphaFoldDB" id="A0A417YEI1"/>
<evidence type="ECO:0000256" key="6">
    <source>
        <dbReference type="ARBA" id="ARBA00023102"/>
    </source>
</evidence>
<dbReference type="OrthoDB" id="9807137at2"/>
<dbReference type="EMBL" id="QWEH01000010">
    <property type="protein sequence ID" value="RHW31040.1"/>
    <property type="molecule type" value="Genomic_DNA"/>
</dbReference>
<keyword evidence="7 10" id="KW-0456">Lyase</keyword>
<comment type="catalytic activity">
    <reaction evidence="9 10">
        <text>L-glutamine + H2O = L-glutamate + NH4(+)</text>
        <dbReference type="Rhea" id="RHEA:15889"/>
        <dbReference type="ChEBI" id="CHEBI:15377"/>
        <dbReference type="ChEBI" id="CHEBI:28938"/>
        <dbReference type="ChEBI" id="CHEBI:29985"/>
        <dbReference type="ChEBI" id="CHEBI:58359"/>
        <dbReference type="EC" id="3.5.1.2"/>
    </reaction>
</comment>
<dbReference type="PANTHER" id="PTHR42701">
    <property type="entry name" value="IMIDAZOLE GLYCEROL PHOSPHATE SYNTHASE SUBUNIT HISH"/>
    <property type="match status" value="1"/>
</dbReference>
<evidence type="ECO:0000259" key="12">
    <source>
        <dbReference type="Pfam" id="PF00117"/>
    </source>
</evidence>
<sequence>MIAIIDYGAGNIKSLQFALAKLNKESVLTTDPQVIRNASSIILPGVGAFKDAMDAINKIGLSDVIKQEVQAGKPILGICLGMQLFYDKSYEDGDWDGLGLLKGNVSRIKETVKVPHMGWNTITKHNKSLLTLHLPDDFYVYFVHSYAVEELEEATLVGSTEYGGRIPAIVQQGNITGMQFHPEKSGDIGIQLLANYEEMIS</sequence>
<accession>A0A417YEI1</accession>
<dbReference type="Proteomes" id="UP000285456">
    <property type="component" value="Unassembled WGS sequence"/>
</dbReference>
<comment type="subunit">
    <text evidence="2 10">Heterodimer of HisH and HisF.</text>
</comment>
<dbReference type="PROSITE" id="PS51274">
    <property type="entry name" value="GATASE_COBBQ"/>
    <property type="match status" value="1"/>
</dbReference>
<keyword evidence="6 10" id="KW-0368">Histidine biosynthesis</keyword>
<comment type="caution">
    <text evidence="13">The sequence shown here is derived from an EMBL/GenBank/DDBJ whole genome shotgun (WGS) entry which is preliminary data.</text>
</comment>
<dbReference type="EC" id="4.3.2.10" evidence="10"/>
<feature type="active site" evidence="10 11">
    <location>
        <position position="181"/>
    </location>
</feature>
<keyword evidence="3 10" id="KW-0028">Amino-acid biosynthesis</keyword>
<keyword evidence="4 10" id="KW-0378">Hydrolase</keyword>
<evidence type="ECO:0000256" key="4">
    <source>
        <dbReference type="ARBA" id="ARBA00022801"/>
    </source>
</evidence>
<dbReference type="InterPro" id="IPR010139">
    <property type="entry name" value="Imidazole-glycPsynth_HisH"/>
</dbReference>
<dbReference type="HAMAP" id="MF_00278">
    <property type="entry name" value="HisH"/>
    <property type="match status" value="1"/>
</dbReference>
<dbReference type="NCBIfam" id="TIGR01855">
    <property type="entry name" value="IMP_synth_hisH"/>
    <property type="match status" value="1"/>
</dbReference>
<feature type="active site" evidence="10 11">
    <location>
        <position position="183"/>
    </location>
</feature>
<comment type="pathway">
    <text evidence="1 10">Amino-acid biosynthesis; L-histidine biosynthesis; L-histidine from 5-phospho-alpha-D-ribose 1-diphosphate: step 5/9.</text>
</comment>
<dbReference type="GO" id="GO:0016829">
    <property type="term" value="F:lyase activity"/>
    <property type="evidence" value="ECO:0007669"/>
    <property type="project" value="UniProtKB-KW"/>
</dbReference>
<dbReference type="EC" id="3.5.1.2" evidence="10"/>
<dbReference type="GO" id="GO:0005737">
    <property type="term" value="C:cytoplasm"/>
    <property type="evidence" value="ECO:0007669"/>
    <property type="project" value="UniProtKB-SubCell"/>
</dbReference>
<dbReference type="Gene3D" id="3.40.50.880">
    <property type="match status" value="1"/>
</dbReference>
<evidence type="ECO:0000256" key="11">
    <source>
        <dbReference type="PIRSR" id="PIRSR000495-1"/>
    </source>
</evidence>
<dbReference type="PIRSF" id="PIRSF000495">
    <property type="entry name" value="Amidotransf_hisH"/>
    <property type="match status" value="1"/>
</dbReference>
<keyword evidence="5 10" id="KW-0315">Glutamine amidotransferase</keyword>
<dbReference type="UniPathway" id="UPA00031">
    <property type="reaction ID" value="UER00010"/>
</dbReference>
<dbReference type="GO" id="GO:0000107">
    <property type="term" value="F:imidazoleglycerol-phosphate synthase activity"/>
    <property type="evidence" value="ECO:0007669"/>
    <property type="project" value="UniProtKB-UniRule"/>
</dbReference>
<dbReference type="SUPFAM" id="SSF52317">
    <property type="entry name" value="Class I glutamine amidotransferase-like"/>
    <property type="match status" value="1"/>
</dbReference>
<dbReference type="GO" id="GO:0004359">
    <property type="term" value="F:glutaminase activity"/>
    <property type="evidence" value="ECO:0007669"/>
    <property type="project" value="UniProtKB-EC"/>
</dbReference>
<evidence type="ECO:0000256" key="7">
    <source>
        <dbReference type="ARBA" id="ARBA00023239"/>
    </source>
</evidence>
<name>A0A417YEI1_9BACI</name>
<dbReference type="InterPro" id="IPR029062">
    <property type="entry name" value="Class_I_gatase-like"/>
</dbReference>
<evidence type="ECO:0000256" key="1">
    <source>
        <dbReference type="ARBA" id="ARBA00005091"/>
    </source>
</evidence>
<dbReference type="PANTHER" id="PTHR42701:SF1">
    <property type="entry name" value="IMIDAZOLE GLYCEROL PHOSPHATE SYNTHASE SUBUNIT HISH"/>
    <property type="match status" value="1"/>
</dbReference>
<feature type="active site" description="Nucleophile" evidence="10 11">
    <location>
        <position position="79"/>
    </location>
</feature>
<evidence type="ECO:0000313" key="14">
    <source>
        <dbReference type="Proteomes" id="UP000285456"/>
    </source>
</evidence>
<dbReference type="RefSeq" id="WP_095311723.1">
    <property type="nucleotide sequence ID" value="NZ_PHUT01000010.1"/>
</dbReference>
<comment type="subcellular location">
    <subcellularLocation>
        <location evidence="10">Cytoplasm</location>
    </subcellularLocation>
</comment>
<gene>
    <name evidence="10 13" type="primary">hisH</name>
    <name evidence="13" type="ORF">D1B32_14810</name>
</gene>
<reference evidence="13 14" key="1">
    <citation type="journal article" date="2007" name="Int. J. Syst. Evol. Microbiol.">
        <title>Oceanobacillus profundus sp. nov., isolated from a deep-sea sediment core.</title>
        <authorList>
            <person name="Kim Y.G."/>
            <person name="Choi D.H."/>
            <person name="Hyun S."/>
            <person name="Cho B.C."/>
        </authorList>
    </citation>
    <scope>NUCLEOTIDE SEQUENCE [LARGE SCALE GENOMIC DNA]</scope>
    <source>
        <strain evidence="13 14">DSM 18246</strain>
    </source>
</reference>
<dbReference type="Pfam" id="PF00117">
    <property type="entry name" value="GATase"/>
    <property type="match status" value="1"/>
</dbReference>
<dbReference type="PROSITE" id="PS51273">
    <property type="entry name" value="GATASE_TYPE_1"/>
    <property type="match status" value="1"/>
</dbReference>
<evidence type="ECO:0000256" key="5">
    <source>
        <dbReference type="ARBA" id="ARBA00022962"/>
    </source>
</evidence>
<keyword evidence="14" id="KW-1185">Reference proteome</keyword>
<dbReference type="InterPro" id="IPR017926">
    <property type="entry name" value="GATASE"/>
</dbReference>
<keyword evidence="10" id="KW-0963">Cytoplasm</keyword>
<organism evidence="13 14">
    <name type="scientific">Oceanobacillus profundus</name>
    <dbReference type="NCBI Taxonomy" id="372463"/>
    <lineage>
        <taxon>Bacteria</taxon>
        <taxon>Bacillati</taxon>
        <taxon>Bacillota</taxon>
        <taxon>Bacilli</taxon>
        <taxon>Bacillales</taxon>
        <taxon>Bacillaceae</taxon>
        <taxon>Oceanobacillus</taxon>
    </lineage>
</organism>
<dbReference type="CDD" id="cd01748">
    <property type="entry name" value="GATase1_IGP_Synthase"/>
    <property type="match status" value="1"/>
</dbReference>